<feature type="transmembrane region" description="Helical" evidence="7">
    <location>
        <begin position="417"/>
        <end position="437"/>
    </location>
</feature>
<feature type="transmembrane region" description="Helical" evidence="7">
    <location>
        <begin position="162"/>
        <end position="179"/>
    </location>
</feature>
<evidence type="ECO:0000256" key="5">
    <source>
        <dbReference type="ARBA" id="ARBA00023136"/>
    </source>
</evidence>
<sequence>MILHKPNREEDFDRPHPTEATPLLRETGHADESGPVISWTKAAQLMVKNASPLVLSGLLQHSIGLTTVFQVGHLGQTELGAVSLSIMTANVTGYAVYQGMSTALETLCAQAVGSKNKLHVGLYFQQMVLLLWLLTIPIGILWYNAGQILGALTPHKDTAHLAGVYLRVLFWGCPGYAAFEAGKKYLQAQGIFHAGTYVLLFVAPLNVLTSWLFVWKLQLGFIGAPMSAALTNNLLPFFLFLYIAFVDGRQCWNGLTSKAFMNWGTMIKLAFPGFVMLEAEYLAFELLTLGASHLSGTQLAAQSVLSPLIALTFQVPVSLAIVASTMIATAVGAGAVPQARCFAKVAAWGAFLVGLLNFMFIVVAGVSAARFLTTDREVIKQVTMVLPIVAIFQHFDSLATTFNGFLRGLGKQDVGSLISIGCYYIVALPISFCTAFWLNWQLIGLWSGIAVALALHSLVAGIYIFSFPWTNAVEAAKARQIVADL</sequence>
<evidence type="ECO:0000256" key="4">
    <source>
        <dbReference type="ARBA" id="ARBA00022989"/>
    </source>
</evidence>
<dbReference type="PANTHER" id="PTHR11206">
    <property type="entry name" value="MULTIDRUG RESISTANCE PROTEIN"/>
    <property type="match status" value="1"/>
</dbReference>
<proteinExistence type="inferred from homology"/>
<dbReference type="InterPro" id="IPR045069">
    <property type="entry name" value="MATE_euk"/>
</dbReference>
<dbReference type="Pfam" id="PF01554">
    <property type="entry name" value="MatE"/>
    <property type="match status" value="2"/>
</dbReference>
<feature type="transmembrane region" description="Helical" evidence="7">
    <location>
        <begin position="384"/>
        <end position="405"/>
    </location>
</feature>
<dbReference type="InterPro" id="IPR002528">
    <property type="entry name" value="MATE_fam"/>
</dbReference>
<evidence type="ECO:0000313" key="8">
    <source>
        <dbReference type="EMBL" id="KAK5064185.1"/>
    </source>
</evidence>
<evidence type="ECO:0000256" key="1">
    <source>
        <dbReference type="ARBA" id="ARBA00004141"/>
    </source>
</evidence>
<feature type="region of interest" description="Disordered" evidence="6">
    <location>
        <begin position="1"/>
        <end position="31"/>
    </location>
</feature>
<protein>
    <recommendedName>
        <fullName evidence="10">MATE efflux family protein</fullName>
    </recommendedName>
</protein>
<feature type="transmembrane region" description="Helical" evidence="7">
    <location>
        <begin position="122"/>
        <end position="142"/>
    </location>
</feature>
<feature type="transmembrane region" description="Helical" evidence="7">
    <location>
        <begin position="304"/>
        <end position="333"/>
    </location>
</feature>
<keyword evidence="9" id="KW-1185">Reference proteome</keyword>
<evidence type="ECO:0008006" key="10">
    <source>
        <dbReference type="Google" id="ProtNLM"/>
    </source>
</evidence>
<comment type="caution">
    <text evidence="8">The sequence shown here is derived from an EMBL/GenBank/DDBJ whole genome shotgun (WGS) entry which is preliminary data.</text>
</comment>
<comment type="subcellular location">
    <subcellularLocation>
        <location evidence="1">Membrane</location>
        <topology evidence="1">Multi-pass membrane protein</topology>
    </subcellularLocation>
</comment>
<dbReference type="GO" id="GO:0042910">
    <property type="term" value="F:xenobiotic transmembrane transporter activity"/>
    <property type="evidence" value="ECO:0007669"/>
    <property type="project" value="InterPro"/>
</dbReference>
<feature type="transmembrane region" description="Helical" evidence="7">
    <location>
        <begin position="219"/>
        <end position="245"/>
    </location>
</feature>
<name>A0AAV9NTE7_9EURO</name>
<keyword evidence="3 7" id="KW-0812">Transmembrane</keyword>
<keyword evidence="5 7" id="KW-0472">Membrane</keyword>
<organism evidence="8 9">
    <name type="scientific">Exophiala bonariae</name>
    <dbReference type="NCBI Taxonomy" id="1690606"/>
    <lineage>
        <taxon>Eukaryota</taxon>
        <taxon>Fungi</taxon>
        <taxon>Dikarya</taxon>
        <taxon>Ascomycota</taxon>
        <taxon>Pezizomycotina</taxon>
        <taxon>Eurotiomycetes</taxon>
        <taxon>Chaetothyriomycetidae</taxon>
        <taxon>Chaetothyriales</taxon>
        <taxon>Herpotrichiellaceae</taxon>
        <taxon>Exophiala</taxon>
    </lineage>
</organism>
<evidence type="ECO:0000256" key="3">
    <source>
        <dbReference type="ARBA" id="ARBA00022692"/>
    </source>
</evidence>
<dbReference type="GO" id="GO:1990961">
    <property type="term" value="P:xenobiotic detoxification by transmembrane export across the plasma membrane"/>
    <property type="evidence" value="ECO:0007669"/>
    <property type="project" value="InterPro"/>
</dbReference>
<dbReference type="Proteomes" id="UP001358417">
    <property type="component" value="Unassembled WGS sequence"/>
</dbReference>
<evidence type="ECO:0000256" key="2">
    <source>
        <dbReference type="ARBA" id="ARBA00010199"/>
    </source>
</evidence>
<dbReference type="GeneID" id="89968239"/>
<accession>A0AAV9NTE7</accession>
<dbReference type="GO" id="GO:0015297">
    <property type="term" value="F:antiporter activity"/>
    <property type="evidence" value="ECO:0007669"/>
    <property type="project" value="InterPro"/>
</dbReference>
<reference evidence="8 9" key="1">
    <citation type="submission" date="2023-08" db="EMBL/GenBank/DDBJ databases">
        <title>Black Yeasts Isolated from many extreme environments.</title>
        <authorList>
            <person name="Coleine C."/>
            <person name="Stajich J.E."/>
            <person name="Selbmann L."/>
        </authorList>
    </citation>
    <scope>NUCLEOTIDE SEQUENCE [LARGE SCALE GENOMIC DNA]</scope>
    <source>
        <strain evidence="8 9">CCFEE 5792</strain>
    </source>
</reference>
<feature type="transmembrane region" description="Helical" evidence="7">
    <location>
        <begin position="266"/>
        <end position="284"/>
    </location>
</feature>
<feature type="transmembrane region" description="Helical" evidence="7">
    <location>
        <begin position="191"/>
        <end position="213"/>
    </location>
</feature>
<feature type="compositionally biased region" description="Basic and acidic residues" evidence="6">
    <location>
        <begin position="1"/>
        <end position="17"/>
    </location>
</feature>
<dbReference type="RefSeq" id="XP_064711509.1">
    <property type="nucleotide sequence ID" value="XM_064843649.1"/>
</dbReference>
<feature type="transmembrane region" description="Helical" evidence="7">
    <location>
        <begin position="443"/>
        <end position="465"/>
    </location>
</feature>
<evidence type="ECO:0000313" key="9">
    <source>
        <dbReference type="Proteomes" id="UP001358417"/>
    </source>
</evidence>
<comment type="similarity">
    <text evidence="2">Belongs to the multi antimicrobial extrusion (MATE) (TC 2.A.66.1) family.</text>
</comment>
<dbReference type="NCBIfam" id="TIGR00797">
    <property type="entry name" value="matE"/>
    <property type="match status" value="1"/>
</dbReference>
<dbReference type="GO" id="GO:0016020">
    <property type="term" value="C:membrane"/>
    <property type="evidence" value="ECO:0007669"/>
    <property type="project" value="UniProtKB-SubCell"/>
</dbReference>
<keyword evidence="4 7" id="KW-1133">Transmembrane helix</keyword>
<dbReference type="EMBL" id="JAVRRD010000001">
    <property type="protein sequence ID" value="KAK5064185.1"/>
    <property type="molecule type" value="Genomic_DNA"/>
</dbReference>
<dbReference type="AlphaFoldDB" id="A0AAV9NTE7"/>
<evidence type="ECO:0000256" key="7">
    <source>
        <dbReference type="SAM" id="Phobius"/>
    </source>
</evidence>
<feature type="transmembrane region" description="Helical" evidence="7">
    <location>
        <begin position="345"/>
        <end position="372"/>
    </location>
</feature>
<dbReference type="CDD" id="cd13132">
    <property type="entry name" value="MATE_eukaryotic"/>
    <property type="match status" value="1"/>
</dbReference>
<gene>
    <name evidence="8" type="ORF">LTR84_000017</name>
</gene>
<evidence type="ECO:0000256" key="6">
    <source>
        <dbReference type="SAM" id="MobiDB-lite"/>
    </source>
</evidence>